<dbReference type="PIRSF" id="PIRSF014899">
    <property type="entry name" value="UCP014899"/>
    <property type="match status" value="1"/>
</dbReference>
<sequence length="302" mass="32566">MSTRLRQIARDTVTAVERGGYTAPSGRWVPLADEIAQAVAGTRLHLPDEPLQRHRGQPAQDRVEVVGIVGETTLKAEQDRVEVVNETILKAERGRVEVVNETTLEAARALSGGGEVACLVFASAKNPGGGFLNGAQAQEESVARASALYPCLTSVPAFYAFHRAQKDLLYSDRVVYSPRVPVFRDDKGRLLEEPYQVDFLTAAAPNARFVALNQPESAGLLPSVLRERAGRVLDVAEAHGHRRLVLGAWGCGVFGNDPATVADAFACALAVRDRFEYVRFAVLDRAPGTPTHAAFARALTGI</sequence>
<dbReference type="RefSeq" id="WP_343949279.1">
    <property type="nucleotide sequence ID" value="NZ_BAAAHQ010000007.1"/>
</dbReference>
<dbReference type="NCBIfam" id="TIGR02452">
    <property type="entry name" value="TIGR02452 family protein"/>
    <property type="match status" value="1"/>
</dbReference>
<name>A0ABN1P025_9ACTN</name>
<evidence type="ECO:0000313" key="3">
    <source>
        <dbReference type="Proteomes" id="UP001501578"/>
    </source>
</evidence>
<reference evidence="2 3" key="1">
    <citation type="journal article" date="2019" name="Int. J. Syst. Evol. Microbiol.">
        <title>The Global Catalogue of Microorganisms (GCM) 10K type strain sequencing project: providing services to taxonomists for standard genome sequencing and annotation.</title>
        <authorList>
            <consortium name="The Broad Institute Genomics Platform"/>
            <consortium name="The Broad Institute Genome Sequencing Center for Infectious Disease"/>
            <person name="Wu L."/>
            <person name="Ma J."/>
        </authorList>
    </citation>
    <scope>NUCLEOTIDE SEQUENCE [LARGE SCALE GENOMIC DNA]</scope>
    <source>
        <strain evidence="2 3">JCM 11136</strain>
    </source>
</reference>
<keyword evidence="3" id="KW-1185">Reference proteome</keyword>
<gene>
    <name evidence="2" type="ORF">GCM10009560_18240</name>
</gene>
<organism evidence="2 3">
    <name type="scientific">Nonomuraea longicatena</name>
    <dbReference type="NCBI Taxonomy" id="83682"/>
    <lineage>
        <taxon>Bacteria</taxon>
        <taxon>Bacillati</taxon>
        <taxon>Actinomycetota</taxon>
        <taxon>Actinomycetes</taxon>
        <taxon>Streptosporangiales</taxon>
        <taxon>Streptosporangiaceae</taxon>
        <taxon>Nonomuraea</taxon>
    </lineage>
</organism>
<dbReference type="PANTHER" id="PTHR35596">
    <property type="entry name" value="DUF2263 DOMAIN-CONTAINING PROTEIN"/>
    <property type="match status" value="1"/>
</dbReference>
<dbReference type="Pfam" id="PF10021">
    <property type="entry name" value="PARG_cat_microb"/>
    <property type="match status" value="1"/>
</dbReference>
<dbReference type="InterPro" id="IPR019261">
    <property type="entry name" value="PARG_cat_microbial"/>
</dbReference>
<feature type="domain" description="Microbial-type PARG catalytic" evidence="1">
    <location>
        <begin position="9"/>
        <end position="185"/>
    </location>
</feature>
<dbReference type="InterPro" id="IPR043472">
    <property type="entry name" value="Macro_dom-like"/>
</dbReference>
<accession>A0ABN1P025</accession>
<dbReference type="SUPFAM" id="SSF52949">
    <property type="entry name" value="Macro domain-like"/>
    <property type="match status" value="1"/>
</dbReference>
<evidence type="ECO:0000313" key="2">
    <source>
        <dbReference type="EMBL" id="GAA0920172.1"/>
    </source>
</evidence>
<comment type="caution">
    <text evidence="2">The sequence shown here is derived from an EMBL/GenBank/DDBJ whole genome shotgun (WGS) entry which is preliminary data.</text>
</comment>
<dbReference type="PANTHER" id="PTHR35596:SF1">
    <property type="entry name" value="MICROBIAL-TYPE PARG CATALYTIC DOMAIN-CONTAINING PROTEIN"/>
    <property type="match status" value="1"/>
</dbReference>
<proteinExistence type="predicted"/>
<dbReference type="InterPro" id="IPR012664">
    <property type="entry name" value="CHP02452"/>
</dbReference>
<dbReference type="Gene3D" id="3.40.220.10">
    <property type="entry name" value="Leucine Aminopeptidase, subunit E, domain 1"/>
    <property type="match status" value="1"/>
</dbReference>
<evidence type="ECO:0000259" key="1">
    <source>
        <dbReference type="Pfam" id="PF10021"/>
    </source>
</evidence>
<dbReference type="Proteomes" id="UP001501578">
    <property type="component" value="Unassembled WGS sequence"/>
</dbReference>
<protein>
    <submittedName>
        <fullName evidence="2">TIGR02452 family protein</fullName>
    </submittedName>
</protein>
<dbReference type="EMBL" id="BAAAHQ010000007">
    <property type="protein sequence ID" value="GAA0920172.1"/>
    <property type="molecule type" value="Genomic_DNA"/>
</dbReference>